<dbReference type="OrthoDB" id="1925340at2759"/>
<keyword evidence="2" id="KW-1185">Reference proteome</keyword>
<dbReference type="PANTHER" id="PTHR36702">
    <property type="entry name" value="HOLLIDAY JUNCTION RESOLVASE"/>
    <property type="match status" value="1"/>
</dbReference>
<proteinExistence type="predicted"/>
<dbReference type="Pfam" id="PF14868">
    <property type="entry name" value="DUF4487"/>
    <property type="match status" value="1"/>
</dbReference>
<accession>A0A8T0N937</accession>
<reference evidence="1" key="1">
    <citation type="submission" date="2020-05" db="EMBL/GenBank/DDBJ databases">
        <title>WGS assembly of Panicum virgatum.</title>
        <authorList>
            <person name="Lovell J.T."/>
            <person name="Jenkins J."/>
            <person name="Shu S."/>
            <person name="Juenger T.E."/>
            <person name="Schmutz J."/>
        </authorList>
    </citation>
    <scope>NUCLEOTIDE SEQUENCE</scope>
    <source>
        <strain evidence="1">AP13</strain>
    </source>
</reference>
<sequence>MEVGGDGGGLPEGRSGELESLLEAIKYSEVLENRIALINQLESSFQYSPDDRSLILDSLTVSWDDSGCLGVSHCMLHKSILQVALKCSCIDMTDCLRHFLALGAKASSWCRKHILWSVESIEESEEVQEEEHSRILPEIISMTLNISIKLLPSAAKCITVDMVHTVGDFILELLSLTESSIADNTKIHGPVTDIARAAPIFLDETAKLCRVYFEAAKADECKMSIPDEDTTVKHSERGLTSEVTRITSSIIQTLCKLGTYAASSGGSQVALLNVSWKGTVSLLQSGKGMIEEKVNVREIILTLLSLSIESLRVAAETWCTPLIKTLGTSEARRAFLPIKFFLINAVRICSAYLSEAMAMYKNIVRCALVITSASILFSKKPQLKAANEALVELLEPTLFVLLDTFMKSSEVTPESKCQLARYFFENEEANGSDHMGQANQGETNLASLDCIFSMDSDVDHRNRALLPAELIVFLHFLNASPWLTEEVVIELSKKLQSLLNILTSEDIYSYVLGFEIPALYGADHSPAIVWQPVYTSLIQAMKTFMLSAVALSAAWNELEAFLLENLFHPHFLCLEIVTELWCFFMRYAETETSINIVNQLFLLLKIVASPEEVLVPLSALRKVAHSVCIILSYASSATVDQVYNCLLNDENPSKSSILHLALVMEGFPFDSLSGGIKELAVKKMFPSFAAYLESYSKNHRAINVPTSSWGVIGFPVHALASALQRCEIKDDSIIDEKSITAMFKFTTSLINMYGTAPDSGKDHLSKHISSMLDIISNMRHLCAISEMERLTLQLHTLFLSTSGNSNAVLSQCKPSMASFMAILGHLNVTEDDANELSSAMWDLYHLLLKERHWALIHLVMDSFGYFAARTSFTQLWKFVPGDAALSYNASTGTSIDENGFMLELRAYLQKEAALHTEGWSEEQFQLLVSEGRALKKLVEAYSEIPVVSEPEKMATTKDASTKKRKVPDGICEGMVLLQNGLKAMRGAFDEADFAELKDRFAAHLSRLEDAVSQIATLSDEI</sequence>
<dbReference type="EMBL" id="CM029054">
    <property type="protein sequence ID" value="KAG2543554.1"/>
    <property type="molecule type" value="Genomic_DNA"/>
</dbReference>
<comment type="caution">
    <text evidence="1">The sequence shown here is derived from an EMBL/GenBank/DDBJ whole genome shotgun (WGS) entry which is preliminary data.</text>
</comment>
<evidence type="ECO:0000313" key="1">
    <source>
        <dbReference type="EMBL" id="KAG2543554.1"/>
    </source>
</evidence>
<name>A0A8T0N937_PANVG</name>
<dbReference type="InterPro" id="IPR027902">
    <property type="entry name" value="DUF4487"/>
</dbReference>
<organism evidence="1 2">
    <name type="scientific">Panicum virgatum</name>
    <name type="common">Blackwell switchgrass</name>
    <dbReference type="NCBI Taxonomy" id="38727"/>
    <lineage>
        <taxon>Eukaryota</taxon>
        <taxon>Viridiplantae</taxon>
        <taxon>Streptophyta</taxon>
        <taxon>Embryophyta</taxon>
        <taxon>Tracheophyta</taxon>
        <taxon>Spermatophyta</taxon>
        <taxon>Magnoliopsida</taxon>
        <taxon>Liliopsida</taxon>
        <taxon>Poales</taxon>
        <taxon>Poaceae</taxon>
        <taxon>PACMAD clade</taxon>
        <taxon>Panicoideae</taxon>
        <taxon>Panicodae</taxon>
        <taxon>Paniceae</taxon>
        <taxon>Panicinae</taxon>
        <taxon>Panicum</taxon>
        <taxon>Panicum sect. Hiantes</taxon>
    </lineage>
</organism>
<dbReference type="Proteomes" id="UP000823388">
    <property type="component" value="Chromosome 9N"/>
</dbReference>
<gene>
    <name evidence="1" type="ORF">PVAP13_9NG752700</name>
</gene>
<dbReference type="PANTHER" id="PTHR36702:SF1">
    <property type="entry name" value="HOLLIDAY JUNCTION RESOLVASE"/>
    <property type="match status" value="1"/>
</dbReference>
<dbReference type="AlphaFoldDB" id="A0A8T0N937"/>
<evidence type="ECO:0000313" key="2">
    <source>
        <dbReference type="Proteomes" id="UP000823388"/>
    </source>
</evidence>
<protein>
    <submittedName>
        <fullName evidence="1">Uncharacterized protein</fullName>
    </submittedName>
</protein>